<evidence type="ECO:0000313" key="10">
    <source>
        <dbReference type="Proteomes" id="UP001596047"/>
    </source>
</evidence>
<dbReference type="NCBIfam" id="TIGR01356">
    <property type="entry name" value="aroA"/>
    <property type="match status" value="1"/>
</dbReference>
<feature type="binding site" evidence="7">
    <location>
        <position position="45"/>
    </location>
    <ligand>
        <name>phosphoenolpyruvate</name>
        <dbReference type="ChEBI" id="CHEBI:58702"/>
    </ligand>
</feature>
<feature type="active site" description="Proton acceptor" evidence="7">
    <location>
        <position position="336"/>
    </location>
</feature>
<comment type="subunit">
    <text evidence="7">Monomer.</text>
</comment>
<reference evidence="10" key="1">
    <citation type="journal article" date="2019" name="Int. J. Syst. Evol. Microbiol.">
        <title>The Global Catalogue of Microorganisms (GCM) 10K type strain sequencing project: providing services to taxonomists for standard genome sequencing and annotation.</title>
        <authorList>
            <consortium name="The Broad Institute Genomics Platform"/>
            <consortium name="The Broad Institute Genome Sequencing Center for Infectious Disease"/>
            <person name="Wu L."/>
            <person name="Ma J."/>
        </authorList>
    </citation>
    <scope>NUCLEOTIDE SEQUENCE [LARGE SCALE GENOMIC DNA]</scope>
    <source>
        <strain evidence="10">CGMCC 1.3240</strain>
    </source>
</reference>
<feature type="binding site" evidence="7">
    <location>
        <position position="363"/>
    </location>
    <ligand>
        <name>3-phosphoshikimate</name>
        <dbReference type="ChEBI" id="CHEBI:145989"/>
    </ligand>
</feature>
<dbReference type="Proteomes" id="UP001596047">
    <property type="component" value="Unassembled WGS sequence"/>
</dbReference>
<dbReference type="InterPro" id="IPR036968">
    <property type="entry name" value="Enolpyruvate_Tfrase_sf"/>
</dbReference>
<feature type="binding site" evidence="7">
    <location>
        <position position="45"/>
    </location>
    <ligand>
        <name>3-phosphoshikimate</name>
        <dbReference type="ChEBI" id="CHEBI:145989"/>
    </ligand>
</feature>
<dbReference type="SUPFAM" id="SSF55205">
    <property type="entry name" value="EPT/RTPC-like"/>
    <property type="match status" value="1"/>
</dbReference>
<dbReference type="HAMAP" id="MF_00210">
    <property type="entry name" value="EPSP_synth"/>
    <property type="match status" value="1"/>
</dbReference>
<comment type="caution">
    <text evidence="7">Lacks conserved residue(s) required for the propagation of feature annotation.</text>
</comment>
<name>A0ABW0VWN4_9BACL</name>
<sequence length="452" mass="49065">MDNQSTVEPDLEARSPWSNYKDKPGVILTPPAVDINGTLLIPGSKSMTNRALLLAAVAKGTSRLEGVLRSDDSYWCLNSLSQLGVQVTVEGQTAVVEGVNGRWPRQTGEIYVGAAGTLARFLPGLLAAGNGEWRIRGSKRMSERPLAPLLQELAALGAGIAYEDREGCLPCRLEAAGLRGGNAVLSGSVSSQFISGMLMCAPLMEQALMLHIEGTVVQREYVEMTLAMMRMFGIESTLEDNGQKILVRRAYQAPSTPIMLEPDVSTCGYFWSLAALTNGRIRIQGISRHTLQPDIELITVLERMGCGVVHGDDFIEVCGTKELKGDFTVSMGKWSDQTLTVAALAVFADGPVTMIDAAHIRHHECDRISAICMELRKMGIQVDEHHDGLTVYPGIPQPALLNPHDDHRMAMALALIGARVPGIRIADPGCVSKTCPDYWDRLERLGFGVDWG</sequence>
<dbReference type="PANTHER" id="PTHR21090">
    <property type="entry name" value="AROM/DEHYDROQUINATE SYNTHASE"/>
    <property type="match status" value="1"/>
</dbReference>
<comment type="caution">
    <text evidence="9">The sequence shown here is derived from an EMBL/GenBank/DDBJ whole genome shotgun (WGS) entry which is preliminary data.</text>
</comment>
<feature type="binding site" evidence="7">
    <location>
        <position position="192"/>
    </location>
    <ligand>
        <name>3-phosphoshikimate</name>
        <dbReference type="ChEBI" id="CHEBI:145989"/>
    </ligand>
</feature>
<evidence type="ECO:0000256" key="5">
    <source>
        <dbReference type="ARBA" id="ARBA00023141"/>
    </source>
</evidence>
<feature type="binding site" evidence="7">
    <location>
        <position position="192"/>
    </location>
    <ligand>
        <name>phosphoenolpyruvate</name>
        <dbReference type="ChEBI" id="CHEBI:58702"/>
    </ligand>
</feature>
<evidence type="ECO:0000256" key="1">
    <source>
        <dbReference type="ARBA" id="ARBA00004811"/>
    </source>
</evidence>
<evidence type="ECO:0000259" key="8">
    <source>
        <dbReference type="Pfam" id="PF00275"/>
    </source>
</evidence>
<organism evidence="9 10">
    <name type="scientific">Paenibacillus solisilvae</name>
    <dbReference type="NCBI Taxonomy" id="2486751"/>
    <lineage>
        <taxon>Bacteria</taxon>
        <taxon>Bacillati</taxon>
        <taxon>Bacillota</taxon>
        <taxon>Bacilli</taxon>
        <taxon>Bacillales</taxon>
        <taxon>Paenibacillaceae</taxon>
        <taxon>Paenibacillus</taxon>
    </lineage>
</organism>
<evidence type="ECO:0000256" key="4">
    <source>
        <dbReference type="ARBA" id="ARBA00022679"/>
    </source>
</evidence>
<proteinExistence type="inferred from homology"/>
<feature type="binding site" evidence="7">
    <location>
        <position position="367"/>
    </location>
    <ligand>
        <name>phosphoenolpyruvate</name>
        <dbReference type="ChEBI" id="CHEBI:58702"/>
    </ligand>
</feature>
<feature type="binding site" evidence="7">
    <location>
        <position position="336"/>
    </location>
    <ligand>
        <name>3-phosphoshikimate</name>
        <dbReference type="ChEBI" id="CHEBI:145989"/>
    </ligand>
</feature>
<dbReference type="Gene3D" id="3.65.10.10">
    <property type="entry name" value="Enolpyruvate transferase domain"/>
    <property type="match status" value="2"/>
</dbReference>
<accession>A0ABW0VWN4</accession>
<feature type="binding site" evidence="7">
    <location>
        <position position="433"/>
    </location>
    <ligand>
        <name>phosphoenolpyruvate</name>
        <dbReference type="ChEBI" id="CHEBI:58702"/>
    </ligand>
</feature>
<dbReference type="InterPro" id="IPR023193">
    <property type="entry name" value="EPSP_synthase_CS"/>
</dbReference>
<feature type="binding site" evidence="7">
    <location>
        <position position="144"/>
    </location>
    <ligand>
        <name>phosphoenolpyruvate</name>
        <dbReference type="ChEBI" id="CHEBI:58702"/>
    </ligand>
</feature>
<dbReference type="InterPro" id="IPR006264">
    <property type="entry name" value="EPSP_synthase"/>
</dbReference>
<evidence type="ECO:0000313" key="9">
    <source>
        <dbReference type="EMBL" id="MFC5649623.1"/>
    </source>
</evidence>
<evidence type="ECO:0000256" key="2">
    <source>
        <dbReference type="ARBA" id="ARBA00009948"/>
    </source>
</evidence>
<comment type="pathway">
    <text evidence="1 7">Metabolic intermediate biosynthesis; chorismate biosynthesis; chorismate from D-erythrose 4-phosphate and phosphoenolpyruvate: step 6/7.</text>
</comment>
<feature type="binding site" evidence="7">
    <location>
        <position position="190"/>
    </location>
    <ligand>
        <name>3-phosphoshikimate</name>
        <dbReference type="ChEBI" id="CHEBI:145989"/>
    </ligand>
</feature>
<feature type="domain" description="Enolpyruvate transferase" evidence="8">
    <location>
        <begin position="34"/>
        <end position="442"/>
    </location>
</feature>
<evidence type="ECO:0000256" key="3">
    <source>
        <dbReference type="ARBA" id="ARBA00022605"/>
    </source>
</evidence>
<comment type="subcellular location">
    <subcellularLocation>
        <location evidence="7">Cytoplasm</location>
    </subcellularLocation>
</comment>
<dbReference type="PROSITE" id="PS00885">
    <property type="entry name" value="EPSP_SYNTHASE_2"/>
    <property type="match status" value="1"/>
</dbReference>
<dbReference type="CDD" id="cd01556">
    <property type="entry name" value="EPSP_synthase"/>
    <property type="match status" value="1"/>
</dbReference>
<comment type="similarity">
    <text evidence="2 7">Belongs to the EPSP synthase family.</text>
</comment>
<dbReference type="InterPro" id="IPR001986">
    <property type="entry name" value="Enolpyruvate_Tfrase_dom"/>
</dbReference>
<keyword evidence="3 7" id="KW-0028">Amino-acid biosynthesis</keyword>
<gene>
    <name evidence="7 9" type="primary">aroA</name>
    <name evidence="9" type="ORF">ACFPYJ_10925</name>
</gene>
<comment type="function">
    <text evidence="7">Catalyzes the transfer of the enolpyruvyl moiety of phosphoenolpyruvate (PEP) to the 5-hydroxyl of shikimate-3-phosphate (S3P) to produce enolpyruvyl shikimate-3-phosphate and inorganic phosphate.</text>
</comment>
<dbReference type="PANTHER" id="PTHR21090:SF5">
    <property type="entry name" value="PENTAFUNCTIONAL AROM POLYPEPTIDE"/>
    <property type="match status" value="1"/>
</dbReference>
<keyword evidence="10" id="KW-1185">Reference proteome</keyword>
<feature type="binding site" evidence="7">
    <location>
        <position position="408"/>
    </location>
    <ligand>
        <name>phosphoenolpyruvate</name>
        <dbReference type="ChEBI" id="CHEBI:58702"/>
    </ligand>
</feature>
<protein>
    <recommendedName>
        <fullName evidence="7">3-phosphoshikimate 1-carboxyvinyltransferase</fullName>
        <ecNumber evidence="7">2.5.1.19</ecNumber>
    </recommendedName>
    <alternativeName>
        <fullName evidence="7">5-enolpyruvylshikimate-3-phosphate synthase</fullName>
        <shortName evidence="7">EPSP synthase</shortName>
        <shortName evidence="7">EPSPS</shortName>
    </alternativeName>
</protein>
<dbReference type="PIRSF" id="PIRSF000505">
    <property type="entry name" value="EPSPS"/>
    <property type="match status" value="1"/>
</dbReference>
<dbReference type="EC" id="2.5.1.19" evidence="7"/>
<dbReference type="EMBL" id="JBHSOW010000040">
    <property type="protein sequence ID" value="MFC5649623.1"/>
    <property type="molecule type" value="Genomic_DNA"/>
</dbReference>
<keyword evidence="7" id="KW-0963">Cytoplasm</keyword>
<keyword evidence="4 7" id="KW-0808">Transferase</keyword>
<feature type="binding site" evidence="7">
    <location>
        <position position="116"/>
    </location>
    <ligand>
        <name>phosphoenolpyruvate</name>
        <dbReference type="ChEBI" id="CHEBI:58702"/>
    </ligand>
</feature>
<dbReference type="GO" id="GO:0003866">
    <property type="term" value="F:3-phosphoshikimate 1-carboxyvinyltransferase activity"/>
    <property type="evidence" value="ECO:0007669"/>
    <property type="project" value="UniProtKB-EC"/>
</dbReference>
<dbReference type="RefSeq" id="WP_379188156.1">
    <property type="nucleotide sequence ID" value="NZ_JBHSOW010000040.1"/>
</dbReference>
<dbReference type="Pfam" id="PF00275">
    <property type="entry name" value="EPSP_synthase"/>
    <property type="match status" value="1"/>
</dbReference>
<evidence type="ECO:0000256" key="7">
    <source>
        <dbReference type="HAMAP-Rule" id="MF_00210"/>
    </source>
</evidence>
<comment type="catalytic activity">
    <reaction evidence="6">
        <text>3-phosphoshikimate + phosphoenolpyruvate = 5-O-(1-carboxyvinyl)-3-phosphoshikimate + phosphate</text>
        <dbReference type="Rhea" id="RHEA:21256"/>
        <dbReference type="ChEBI" id="CHEBI:43474"/>
        <dbReference type="ChEBI" id="CHEBI:57701"/>
        <dbReference type="ChEBI" id="CHEBI:58702"/>
        <dbReference type="ChEBI" id="CHEBI:145989"/>
        <dbReference type="EC" id="2.5.1.19"/>
    </reaction>
    <physiologicalReaction direction="left-to-right" evidence="6">
        <dbReference type="Rhea" id="RHEA:21257"/>
    </physiologicalReaction>
</comment>
<keyword evidence="5 7" id="KW-0057">Aromatic amino acid biosynthesis</keyword>
<evidence type="ECO:0000256" key="6">
    <source>
        <dbReference type="ARBA" id="ARBA00044633"/>
    </source>
</evidence>
<feature type="binding site" evidence="7">
    <location>
        <position position="50"/>
    </location>
    <ligand>
        <name>3-phosphoshikimate</name>
        <dbReference type="ChEBI" id="CHEBI:145989"/>
    </ligand>
</feature>
<dbReference type="InterPro" id="IPR013792">
    <property type="entry name" value="RNA3'P_cycl/enolpyr_Trfase_a/b"/>
</dbReference>
<feature type="binding site" evidence="7">
    <location>
        <position position="191"/>
    </location>
    <ligand>
        <name>3-phosphoshikimate</name>
        <dbReference type="ChEBI" id="CHEBI:145989"/>
    </ligand>
</feature>
<feature type="binding site" evidence="7">
    <location>
        <position position="46"/>
    </location>
    <ligand>
        <name>3-phosphoshikimate</name>
        <dbReference type="ChEBI" id="CHEBI:145989"/>
    </ligand>
</feature>